<dbReference type="Proteomes" id="UP000010931">
    <property type="component" value="Unassembled WGS sequence"/>
</dbReference>
<comment type="caution">
    <text evidence="3">The sequence shown here is derived from an EMBL/GenBank/DDBJ whole genome shotgun (WGS) entry which is preliminary data.</text>
</comment>
<sequence>MYWEQTMASSSDASSSAGSNPEQPGSGNASEGSAGTGSTNVSEFFEGAGKGTERRGRVRMRRAAVMAVPATLVAASLAVLTAQGALGVQFAISGMPFTVTATEMNGTGFEQFGGLDHMIENSPNEGDTGGQVLIITTAIKNATITKLCQSVDLGGVNLLIKAGGNGTPVSATDLTLDGTEQSGDASFSNIEIGNDASTLTKAGVQGPAGVFSQQADSIRIANLRSTNYATTAAVFKLPGLKLSFSSSGC</sequence>
<organism evidence="3 4">
    <name type="scientific">Streptomyces turgidiscabies (strain Car8)</name>
    <dbReference type="NCBI Taxonomy" id="698760"/>
    <lineage>
        <taxon>Bacteria</taxon>
        <taxon>Bacillati</taxon>
        <taxon>Actinomycetota</taxon>
        <taxon>Actinomycetes</taxon>
        <taxon>Kitasatosporales</taxon>
        <taxon>Streptomycetaceae</taxon>
        <taxon>Streptomyces</taxon>
    </lineage>
</organism>
<evidence type="ECO:0000256" key="2">
    <source>
        <dbReference type="SAM" id="Phobius"/>
    </source>
</evidence>
<feature type="compositionally biased region" description="Polar residues" evidence="1">
    <location>
        <begin position="20"/>
        <end position="42"/>
    </location>
</feature>
<feature type="compositionally biased region" description="Low complexity" evidence="1">
    <location>
        <begin position="8"/>
        <end position="19"/>
    </location>
</feature>
<keyword evidence="2" id="KW-0472">Membrane</keyword>
<dbReference type="PATRIC" id="fig|698760.3.peg.3780"/>
<dbReference type="STRING" id="85558.T45_02708"/>
<dbReference type="AlphaFoldDB" id="L7F798"/>
<keyword evidence="2" id="KW-1133">Transmembrane helix</keyword>
<feature type="transmembrane region" description="Helical" evidence="2">
    <location>
        <begin position="63"/>
        <end position="86"/>
    </location>
</feature>
<dbReference type="EMBL" id="AEJB01000280">
    <property type="protein sequence ID" value="ELP67478.1"/>
    <property type="molecule type" value="Genomic_DNA"/>
</dbReference>
<feature type="region of interest" description="Disordered" evidence="1">
    <location>
        <begin position="1"/>
        <end position="57"/>
    </location>
</feature>
<evidence type="ECO:0000313" key="3">
    <source>
        <dbReference type="EMBL" id="ELP67478.1"/>
    </source>
</evidence>
<reference evidence="3 4" key="1">
    <citation type="journal article" date="2011" name="Plasmid">
        <title>Streptomyces turgidiscabies Car8 contains a modular pathogenicity island that shares virulence genes with other actinobacterial plant pathogens.</title>
        <authorList>
            <person name="Huguet-Tapia J.C."/>
            <person name="Badger J.H."/>
            <person name="Loria R."/>
            <person name="Pettis G.S."/>
        </authorList>
    </citation>
    <scope>NUCLEOTIDE SEQUENCE [LARGE SCALE GENOMIC DNA]</scope>
    <source>
        <strain evidence="3 4">Car8</strain>
    </source>
</reference>
<gene>
    <name evidence="3" type="ORF">STRTUCAR8_08395</name>
</gene>
<keyword evidence="4" id="KW-1185">Reference proteome</keyword>
<accession>L7F798</accession>
<proteinExistence type="predicted"/>
<protein>
    <recommendedName>
        <fullName evidence="5">Cholesterol esterase</fullName>
    </recommendedName>
</protein>
<keyword evidence="2" id="KW-0812">Transmembrane</keyword>
<evidence type="ECO:0000256" key="1">
    <source>
        <dbReference type="SAM" id="MobiDB-lite"/>
    </source>
</evidence>
<evidence type="ECO:0000313" key="4">
    <source>
        <dbReference type="Proteomes" id="UP000010931"/>
    </source>
</evidence>
<dbReference type="Pfam" id="PF19741">
    <property type="entry name" value="DUF6230"/>
    <property type="match status" value="1"/>
</dbReference>
<evidence type="ECO:0008006" key="5">
    <source>
        <dbReference type="Google" id="ProtNLM"/>
    </source>
</evidence>
<dbReference type="InterPro" id="IPR046198">
    <property type="entry name" value="DUF6230"/>
</dbReference>
<name>L7F798_STRT8</name>